<dbReference type="Pfam" id="PF13183">
    <property type="entry name" value="Fer4_8"/>
    <property type="match status" value="1"/>
</dbReference>
<dbReference type="NCBIfam" id="NF008369">
    <property type="entry name" value="PRK11168.1"/>
    <property type="match status" value="1"/>
</dbReference>
<dbReference type="GO" id="GO:0046872">
    <property type="term" value="F:metal ion binding"/>
    <property type="evidence" value="ECO:0007669"/>
    <property type="project" value="UniProtKB-KW"/>
</dbReference>
<dbReference type="InterPro" id="IPR017753">
    <property type="entry name" value="G3P_DH_GlpC_su"/>
</dbReference>
<dbReference type="GO" id="GO:0051539">
    <property type="term" value="F:4 iron, 4 sulfur cluster binding"/>
    <property type="evidence" value="ECO:0007669"/>
    <property type="project" value="UniProtKB-KW"/>
</dbReference>
<dbReference type="EMBL" id="UOEU01000012">
    <property type="protein sequence ID" value="VAW29908.1"/>
    <property type="molecule type" value="Genomic_DNA"/>
</dbReference>
<accession>A0A3B0UH39</accession>
<keyword evidence="2" id="KW-0479">Metal-binding</keyword>
<sequence>MQNVWEANRTIEIEAVKPVELTLDACIKCNICVTACPVTAVTDLFPGPKYEAPQAGRFRQGKQPTPDNSVDYCSGCRACNLACPTGVKIAEINARARGDIVQAGKQSARHKLRNNLLARPELLGRLGQPVAPLANLLLHGSSGRFFANKLLGIAKNAPLPAFSSKKFSGWLKNRSKPANATRKIVYFRGCSTEYYEPRVGKAAVQVLEANGFEVLVPAQNCCGLPLLSNGEFDAARGYHESNIQKLIGYVKQGYVIVGTSTSCTLTLKEEAPELLDFFTADSQLLAANTYDLHEFLTLLLDAGKLNTDNLRSIPLRLAYHAPCQFKAHRIGSPSVEIMDLIPELTIIESQVTCCGVAGTYGYKVEKYQVAMDVGRPLFEFIHQVDGPINVCDSETCRWQITAATGQASIHPIELLSAAYGYPPEGALAEVLETGFL</sequence>
<evidence type="ECO:0000256" key="5">
    <source>
        <dbReference type="ARBA" id="ARBA00023014"/>
    </source>
</evidence>
<dbReference type="InterPro" id="IPR004017">
    <property type="entry name" value="Cys_rich_dom"/>
</dbReference>
<keyword evidence="3" id="KW-0677">Repeat</keyword>
<name>A0A3B0UH39_9ZZZZ</name>
<dbReference type="PROSITE" id="PS51379">
    <property type="entry name" value="4FE4S_FER_2"/>
    <property type="match status" value="2"/>
</dbReference>
<dbReference type="GO" id="GO:0004368">
    <property type="term" value="F:glycerol-3-phosphate dehydrogenase (quinone) activity"/>
    <property type="evidence" value="ECO:0007669"/>
    <property type="project" value="UniProtKB-EC"/>
</dbReference>
<gene>
    <name evidence="7" type="ORF">MNBD_CHLOROFLEXI01-3825</name>
</gene>
<dbReference type="PANTHER" id="PTHR32479:SF19">
    <property type="entry name" value="ANAEROBIC GLYCEROL-3-PHOSPHATE DEHYDROGENASE SUBUNIT C"/>
    <property type="match status" value="1"/>
</dbReference>
<dbReference type="GO" id="GO:0009331">
    <property type="term" value="C:glycerol-3-phosphate dehydrogenase (FAD) complex"/>
    <property type="evidence" value="ECO:0007669"/>
    <property type="project" value="InterPro"/>
</dbReference>
<dbReference type="GO" id="GO:0016020">
    <property type="term" value="C:membrane"/>
    <property type="evidence" value="ECO:0007669"/>
    <property type="project" value="InterPro"/>
</dbReference>
<proteinExistence type="predicted"/>
<dbReference type="EC" id="1.1.5.3" evidence="7"/>
<dbReference type="NCBIfam" id="TIGR03379">
    <property type="entry name" value="glycerol3P_GlpC"/>
    <property type="match status" value="1"/>
</dbReference>
<protein>
    <submittedName>
        <fullName evidence="7">Anaerobic glycerol-3-phosphate dehydrogenase subunit C</fullName>
        <ecNumber evidence="7">1.1.5.3</ecNumber>
    </submittedName>
</protein>
<organism evidence="7">
    <name type="scientific">hydrothermal vent metagenome</name>
    <dbReference type="NCBI Taxonomy" id="652676"/>
    <lineage>
        <taxon>unclassified sequences</taxon>
        <taxon>metagenomes</taxon>
        <taxon>ecological metagenomes</taxon>
    </lineage>
</organism>
<dbReference type="AlphaFoldDB" id="A0A3B0UH39"/>
<dbReference type="PROSITE" id="PS00198">
    <property type="entry name" value="4FE4S_FER_1"/>
    <property type="match status" value="2"/>
</dbReference>
<dbReference type="InterPro" id="IPR017900">
    <property type="entry name" value="4Fe4S_Fe_S_CS"/>
</dbReference>
<evidence type="ECO:0000256" key="4">
    <source>
        <dbReference type="ARBA" id="ARBA00023004"/>
    </source>
</evidence>
<dbReference type="InterPro" id="IPR017896">
    <property type="entry name" value="4Fe4S_Fe-S-bd"/>
</dbReference>
<feature type="domain" description="4Fe-4S ferredoxin-type" evidence="6">
    <location>
        <begin position="62"/>
        <end position="93"/>
    </location>
</feature>
<dbReference type="PANTHER" id="PTHR32479">
    <property type="entry name" value="GLYCOLATE OXIDASE IRON-SULFUR SUBUNIT"/>
    <property type="match status" value="1"/>
</dbReference>
<dbReference type="SUPFAM" id="SSF46548">
    <property type="entry name" value="alpha-helical ferredoxin"/>
    <property type="match status" value="1"/>
</dbReference>
<keyword evidence="1" id="KW-0004">4Fe-4S</keyword>
<evidence type="ECO:0000256" key="3">
    <source>
        <dbReference type="ARBA" id="ARBA00022737"/>
    </source>
</evidence>
<dbReference type="Gene3D" id="1.10.1060.10">
    <property type="entry name" value="Alpha-helical ferredoxin"/>
    <property type="match status" value="1"/>
</dbReference>
<evidence type="ECO:0000256" key="2">
    <source>
        <dbReference type="ARBA" id="ARBA00022723"/>
    </source>
</evidence>
<dbReference type="Pfam" id="PF02754">
    <property type="entry name" value="CCG"/>
    <property type="match status" value="2"/>
</dbReference>
<keyword evidence="7" id="KW-0560">Oxidoreductase</keyword>
<evidence type="ECO:0000259" key="6">
    <source>
        <dbReference type="PROSITE" id="PS51379"/>
    </source>
</evidence>
<keyword evidence="5" id="KW-0411">Iron-sulfur</keyword>
<reference evidence="7" key="1">
    <citation type="submission" date="2018-06" db="EMBL/GenBank/DDBJ databases">
        <authorList>
            <person name="Zhirakovskaya E."/>
        </authorList>
    </citation>
    <scope>NUCLEOTIDE SEQUENCE</scope>
</reference>
<dbReference type="InterPro" id="IPR009051">
    <property type="entry name" value="Helical_ferredxn"/>
</dbReference>
<keyword evidence="4" id="KW-0408">Iron</keyword>
<dbReference type="GO" id="GO:0009061">
    <property type="term" value="P:anaerobic respiration"/>
    <property type="evidence" value="ECO:0007669"/>
    <property type="project" value="InterPro"/>
</dbReference>
<evidence type="ECO:0000256" key="1">
    <source>
        <dbReference type="ARBA" id="ARBA00022485"/>
    </source>
</evidence>
<feature type="domain" description="4Fe-4S ferredoxin-type" evidence="6">
    <location>
        <begin position="17"/>
        <end position="47"/>
    </location>
</feature>
<evidence type="ECO:0000313" key="7">
    <source>
        <dbReference type="EMBL" id="VAW29908.1"/>
    </source>
</evidence>